<evidence type="ECO:0000313" key="4">
    <source>
        <dbReference type="Proteomes" id="UP000030762"/>
    </source>
</evidence>
<dbReference type="OMA" id="HANIITI"/>
<dbReference type="PANTHER" id="PTHR24111">
    <property type="entry name" value="LEUCINE-RICH REPEAT-CONTAINING PROTEIN 34"/>
    <property type="match status" value="1"/>
</dbReference>
<dbReference type="VEuPathDB" id="FungiDB:SDRG_04357"/>
<feature type="compositionally biased region" description="Acidic residues" evidence="2">
    <location>
        <begin position="61"/>
        <end position="71"/>
    </location>
</feature>
<dbReference type="Gene3D" id="3.80.10.10">
    <property type="entry name" value="Ribonuclease Inhibitor"/>
    <property type="match status" value="2"/>
</dbReference>
<dbReference type="eggNOG" id="KOG4308">
    <property type="taxonomic scope" value="Eukaryota"/>
</dbReference>
<feature type="region of interest" description="Disordered" evidence="2">
    <location>
        <begin position="1"/>
        <end position="25"/>
    </location>
</feature>
<dbReference type="PANTHER" id="PTHR24111:SF0">
    <property type="entry name" value="LEUCINE-RICH REPEAT-CONTAINING PROTEIN"/>
    <property type="match status" value="1"/>
</dbReference>
<evidence type="ECO:0000256" key="2">
    <source>
        <dbReference type="SAM" id="MobiDB-lite"/>
    </source>
</evidence>
<organism evidence="3 4">
    <name type="scientific">Saprolegnia diclina (strain VS20)</name>
    <dbReference type="NCBI Taxonomy" id="1156394"/>
    <lineage>
        <taxon>Eukaryota</taxon>
        <taxon>Sar</taxon>
        <taxon>Stramenopiles</taxon>
        <taxon>Oomycota</taxon>
        <taxon>Saprolegniomycetes</taxon>
        <taxon>Saprolegniales</taxon>
        <taxon>Saprolegniaceae</taxon>
        <taxon>Saprolegnia</taxon>
    </lineage>
</organism>
<keyword evidence="1" id="KW-0677">Repeat</keyword>
<dbReference type="InterPro" id="IPR001611">
    <property type="entry name" value="Leu-rich_rpt"/>
</dbReference>
<dbReference type="RefSeq" id="XP_008608252.1">
    <property type="nucleotide sequence ID" value="XM_008610030.1"/>
</dbReference>
<sequence>MERRRRQETPRSPSSSVATSEGLQEREALVHELTELVEKEALRDALAACESPMTDSLESASDADDTSEDVEVPYAPQPKKLLPTPATPILNHWNQFQTANDLSCVRDLVHVCIARQRLRNHDLALFCHNLSGFVAMRTLDASHNQLDDGACNELRALLNSKRPRLLGLNLACNLLGDHAFQLVCERLSTNVSLVWLNVLGNPFTYSATSIPLLRDALYMNEVLESLAISLGDFENPATSPATVAQRRKPRLAKNFVRGLGFHSKHLRDAQFGPKPMLKQLSLTALSLANAELSTVTVSELMGVLCQQTQLTALDLSYCFVGIAGARILAHAIDTQAAFPLLKLQLKCNHIGSAGALALVDALQSNTTLTALGLDKNEISNEGIVALAEYLPRLPCLTRLSLAQNHCQASGLAALTHALAASPQLTDLGAMARLCEGRVDERMRALATALATNGHAMLCDATHIVHASSTSSDVKLLDVNTWTIVAQFDVHRDARLSLTWRCRASLIAKTTHAATLMDHIAWQVLHQRSCDARDVEPEVLVDGRAPWSTHLEHAVSAVVLAGDRVCIQYLLVARDPSLRVELCLDGMHEAHHHVDARHLYYKALAPQRVPWHPIAYCHQADFYHLKEARLANIYMSEDGAFRLVWALHLTASKISVLDVFSPDCFKLHLRRAKSWSPSIVTIAEGGISDFNGVFRKPHSFVCSIATRGWATGDILRLSLSASDDCELDVADLRVVYEVQRYDAPTPPYAQLALQVHDVLFD</sequence>
<dbReference type="EMBL" id="JH767141">
    <property type="protein sequence ID" value="EQC38660.1"/>
    <property type="molecule type" value="Genomic_DNA"/>
</dbReference>
<dbReference type="GeneID" id="19945084"/>
<dbReference type="Proteomes" id="UP000030762">
    <property type="component" value="Unassembled WGS sequence"/>
</dbReference>
<dbReference type="Pfam" id="PF13516">
    <property type="entry name" value="LRR_6"/>
    <property type="match status" value="2"/>
</dbReference>
<gene>
    <name evidence="3" type="ORF">SDRG_04357</name>
</gene>
<proteinExistence type="predicted"/>
<dbReference type="AlphaFoldDB" id="T0QX77"/>
<dbReference type="InterPro" id="IPR032675">
    <property type="entry name" value="LRR_dom_sf"/>
</dbReference>
<dbReference type="STRING" id="1156394.T0QX77"/>
<dbReference type="InParanoid" id="T0QX77"/>
<dbReference type="OrthoDB" id="120976at2759"/>
<feature type="region of interest" description="Disordered" evidence="2">
    <location>
        <begin position="48"/>
        <end position="78"/>
    </location>
</feature>
<dbReference type="SUPFAM" id="SSF52047">
    <property type="entry name" value="RNI-like"/>
    <property type="match status" value="2"/>
</dbReference>
<evidence type="ECO:0000256" key="1">
    <source>
        <dbReference type="ARBA" id="ARBA00022737"/>
    </source>
</evidence>
<protein>
    <submittedName>
        <fullName evidence="3">Uncharacterized protein</fullName>
    </submittedName>
</protein>
<dbReference type="InterPro" id="IPR052201">
    <property type="entry name" value="LRR-containing_regulator"/>
</dbReference>
<reference evidence="3 4" key="1">
    <citation type="submission" date="2012-04" db="EMBL/GenBank/DDBJ databases">
        <title>The Genome Sequence of Saprolegnia declina VS20.</title>
        <authorList>
            <consortium name="The Broad Institute Genome Sequencing Platform"/>
            <person name="Russ C."/>
            <person name="Nusbaum C."/>
            <person name="Tyler B."/>
            <person name="van West P."/>
            <person name="Dieguez-Uribeondo J."/>
            <person name="de Bruijn I."/>
            <person name="Tripathy S."/>
            <person name="Jiang R."/>
            <person name="Young S.K."/>
            <person name="Zeng Q."/>
            <person name="Gargeya S."/>
            <person name="Fitzgerald M."/>
            <person name="Haas B."/>
            <person name="Abouelleil A."/>
            <person name="Alvarado L."/>
            <person name="Arachchi H.M."/>
            <person name="Berlin A."/>
            <person name="Chapman S.B."/>
            <person name="Goldberg J."/>
            <person name="Griggs A."/>
            <person name="Gujja S."/>
            <person name="Hansen M."/>
            <person name="Howarth C."/>
            <person name="Imamovic A."/>
            <person name="Larimer J."/>
            <person name="McCowen C."/>
            <person name="Montmayeur A."/>
            <person name="Murphy C."/>
            <person name="Neiman D."/>
            <person name="Pearson M."/>
            <person name="Priest M."/>
            <person name="Roberts A."/>
            <person name="Saif S."/>
            <person name="Shea T."/>
            <person name="Sisk P."/>
            <person name="Sykes S."/>
            <person name="Wortman J."/>
            <person name="Nusbaum C."/>
            <person name="Birren B."/>
        </authorList>
    </citation>
    <scope>NUCLEOTIDE SEQUENCE [LARGE SCALE GENOMIC DNA]</scope>
    <source>
        <strain evidence="3 4">VS20</strain>
    </source>
</reference>
<accession>T0QX77</accession>
<name>T0QX77_SAPDV</name>
<dbReference type="SMART" id="SM00368">
    <property type="entry name" value="LRR_RI"/>
    <property type="match status" value="6"/>
</dbReference>
<keyword evidence="4" id="KW-1185">Reference proteome</keyword>
<evidence type="ECO:0000313" key="3">
    <source>
        <dbReference type="EMBL" id="EQC38660.1"/>
    </source>
</evidence>
<feature type="compositionally biased region" description="Polar residues" evidence="2">
    <location>
        <begin position="10"/>
        <end position="22"/>
    </location>
</feature>